<reference evidence="3 4" key="1">
    <citation type="submission" date="2016-10" db="EMBL/GenBank/DDBJ databases">
        <authorList>
            <person name="de Groot N.N."/>
        </authorList>
    </citation>
    <scope>NUCLEOTIDE SEQUENCE [LARGE SCALE GENOMIC DNA]</scope>
    <source>
        <strain evidence="4">L7-484,KACC 16230,DSM 25025</strain>
    </source>
</reference>
<evidence type="ECO:0000313" key="3">
    <source>
        <dbReference type="EMBL" id="SDO30090.1"/>
    </source>
</evidence>
<proteinExistence type="predicted"/>
<feature type="transmembrane region" description="Helical" evidence="2">
    <location>
        <begin position="133"/>
        <end position="153"/>
    </location>
</feature>
<evidence type="ECO:0000313" key="4">
    <source>
        <dbReference type="Proteomes" id="UP000198793"/>
    </source>
</evidence>
<keyword evidence="4" id="KW-1185">Reference proteome</keyword>
<keyword evidence="2" id="KW-1133">Transmembrane helix</keyword>
<evidence type="ECO:0000256" key="1">
    <source>
        <dbReference type="SAM" id="MobiDB-lite"/>
    </source>
</evidence>
<dbReference type="OrthoDB" id="7870844at2"/>
<dbReference type="Proteomes" id="UP000198793">
    <property type="component" value="Unassembled WGS sequence"/>
</dbReference>
<dbReference type="AlphaFoldDB" id="A0A1H0IFN1"/>
<feature type="region of interest" description="Disordered" evidence="1">
    <location>
        <begin position="1"/>
        <end position="23"/>
    </location>
</feature>
<keyword evidence="2" id="KW-0812">Transmembrane</keyword>
<gene>
    <name evidence="3" type="ORF">SAMN05192530_105114</name>
</gene>
<dbReference type="RefSeq" id="WP_090673610.1">
    <property type="nucleotide sequence ID" value="NZ_FNIT01000005.1"/>
</dbReference>
<organism evidence="3 4">
    <name type="scientific">Aureimonas jatrophae</name>
    <dbReference type="NCBI Taxonomy" id="1166073"/>
    <lineage>
        <taxon>Bacteria</taxon>
        <taxon>Pseudomonadati</taxon>
        <taxon>Pseudomonadota</taxon>
        <taxon>Alphaproteobacteria</taxon>
        <taxon>Hyphomicrobiales</taxon>
        <taxon>Aurantimonadaceae</taxon>
        <taxon>Aureimonas</taxon>
    </lineage>
</organism>
<evidence type="ECO:0000256" key="2">
    <source>
        <dbReference type="SAM" id="Phobius"/>
    </source>
</evidence>
<protein>
    <submittedName>
        <fullName evidence="3">Uncharacterized protein</fullName>
    </submittedName>
</protein>
<sequence length="323" mass="34111">MSAMEHSLRRALEAGDTRDPGFRESIYAASERALERMLETRRSDEAEALQQRQQLAETINRVEAEFAASNEPLDDTAADAAAFAPDDEDVRDAREPRAYAADVVEDEAADDWRPGALGAEPMPAGRRGVQSPFAVPLLAIALAVLLGLLAYFVGGLLRGDEPAATPAATDQSAELPALNWIDVFDGDDLQALSTPNGGRVETVARDDGRSAVRASGPSGGEGEIEVGIGPGVARELAGRNIRIELTAGSPDGASREFGVRCLFGGTSTCDRQRFTTSMSEEAFVFDVTVPAGLSSGGSLALSTGLDGTATDVDIYRVRILRLS</sequence>
<accession>A0A1H0IFN1</accession>
<dbReference type="EMBL" id="FNIT01000005">
    <property type="protein sequence ID" value="SDO30090.1"/>
    <property type="molecule type" value="Genomic_DNA"/>
</dbReference>
<keyword evidence="2" id="KW-0472">Membrane</keyword>
<name>A0A1H0IFN1_9HYPH</name>
<dbReference type="STRING" id="1166073.SAMN05192530_105114"/>
<feature type="compositionally biased region" description="Basic and acidic residues" evidence="1">
    <location>
        <begin position="1"/>
        <end position="22"/>
    </location>
</feature>